<protein>
    <recommendedName>
        <fullName evidence="3">Shadow of prion protein</fullName>
    </recommendedName>
</protein>
<feature type="signal peptide" evidence="14">
    <location>
        <begin position="1"/>
        <end position="24"/>
    </location>
</feature>
<accession>A0A8C6QPL7</accession>
<dbReference type="RefSeq" id="XP_008821402.1">
    <property type="nucleotide sequence ID" value="XM_008823180.3"/>
</dbReference>
<evidence type="ECO:0000256" key="13">
    <source>
        <dbReference type="SAM" id="MobiDB-lite"/>
    </source>
</evidence>
<keyword evidence="9" id="KW-0472">Membrane</keyword>
<proteinExistence type="inferred from homology"/>
<keyword evidence="10" id="KW-0325">Glycoprotein</keyword>
<evidence type="ECO:0000256" key="8">
    <source>
        <dbReference type="ARBA" id="ARBA00023087"/>
    </source>
</evidence>
<comment type="subcellular location">
    <subcellularLocation>
        <location evidence="1">Cell membrane</location>
        <topology evidence="1">Lipid-anchor</topology>
        <topology evidence="1">GPI-anchor</topology>
    </subcellularLocation>
</comment>
<evidence type="ECO:0000256" key="10">
    <source>
        <dbReference type="ARBA" id="ARBA00023180"/>
    </source>
</evidence>
<evidence type="ECO:0000256" key="14">
    <source>
        <dbReference type="SAM" id="SignalP"/>
    </source>
</evidence>
<evidence type="ECO:0000256" key="2">
    <source>
        <dbReference type="ARBA" id="ARBA00008311"/>
    </source>
</evidence>
<reference evidence="15" key="1">
    <citation type="submission" date="2025-08" db="UniProtKB">
        <authorList>
            <consortium name="Ensembl"/>
        </authorList>
    </citation>
    <scope>IDENTIFICATION</scope>
</reference>
<dbReference type="GO" id="GO:0031982">
    <property type="term" value="C:vesicle"/>
    <property type="evidence" value="ECO:0007669"/>
    <property type="project" value="Ensembl"/>
</dbReference>
<dbReference type="GO" id="GO:0006606">
    <property type="term" value="P:protein import into nucleus"/>
    <property type="evidence" value="ECO:0007669"/>
    <property type="project" value="Ensembl"/>
</dbReference>
<dbReference type="Proteomes" id="UP000694381">
    <property type="component" value="Unassembled WGS sequence"/>
</dbReference>
<keyword evidence="16" id="KW-1185">Reference proteome</keyword>
<evidence type="ECO:0000256" key="12">
    <source>
        <dbReference type="ARBA" id="ARBA00025683"/>
    </source>
</evidence>
<comment type="function">
    <text evidence="12">Prion-like protein that has PrP(C)-like neuroprotective activity. May act as a modulator for the biological actions of normal and abnormal PrP.</text>
</comment>
<dbReference type="PANTHER" id="PTHR28552">
    <property type="entry name" value="SHADOW OF PRION PROTEIN"/>
    <property type="match status" value="1"/>
</dbReference>
<sequence>MNWTAATCWVLLLAAAFLCDSCAAKGGRGGARGSARGVRGGARGASRVRVRPAPRYGSSLRVAAAAAAAGTAVGAAGLATRSGWRRTAGPGELGLKDDENMTADSNGTDRGVYSYWAWTSGSESTRGPRLCLLLGSTLGALELLWS</sequence>
<dbReference type="Ensembl" id="ENSNGAT00000012630.1">
    <property type="protein sequence ID" value="ENSNGAP00000007153.1"/>
    <property type="gene ID" value="ENSNGAG00000010481.1"/>
</dbReference>
<evidence type="ECO:0000256" key="3">
    <source>
        <dbReference type="ARBA" id="ARBA00014397"/>
    </source>
</evidence>
<evidence type="ECO:0000256" key="11">
    <source>
        <dbReference type="ARBA" id="ARBA00023288"/>
    </source>
</evidence>
<feature type="chain" id="PRO_5034070916" description="Shadow of prion protein" evidence="14">
    <location>
        <begin position="25"/>
        <end position="146"/>
    </location>
</feature>
<keyword evidence="6" id="KW-0640">Prion</keyword>
<evidence type="ECO:0000256" key="1">
    <source>
        <dbReference type="ARBA" id="ARBA00004609"/>
    </source>
</evidence>
<keyword evidence="5" id="KW-0336">GPI-anchor</keyword>
<dbReference type="GO" id="GO:0005829">
    <property type="term" value="C:cytosol"/>
    <property type="evidence" value="ECO:0007669"/>
    <property type="project" value="Ensembl"/>
</dbReference>
<dbReference type="GeneTree" id="ENSGT00730000111694"/>
<dbReference type="GO" id="GO:0005730">
    <property type="term" value="C:nucleolus"/>
    <property type="evidence" value="ECO:0007669"/>
    <property type="project" value="Ensembl"/>
</dbReference>
<keyword evidence="11" id="KW-0449">Lipoprotein</keyword>
<dbReference type="AlphaFoldDB" id="A0A8C6QPL7"/>
<dbReference type="KEGG" id="ngi:103725843"/>
<evidence type="ECO:0000256" key="4">
    <source>
        <dbReference type="ARBA" id="ARBA00022475"/>
    </source>
</evidence>
<name>A0A8C6QPL7_NANGA</name>
<dbReference type="CTD" id="503542"/>
<reference evidence="15" key="2">
    <citation type="submission" date="2025-09" db="UniProtKB">
        <authorList>
            <consortium name="Ensembl"/>
        </authorList>
    </citation>
    <scope>IDENTIFICATION</scope>
</reference>
<evidence type="ECO:0000256" key="9">
    <source>
        <dbReference type="ARBA" id="ARBA00023136"/>
    </source>
</evidence>
<feature type="region of interest" description="Disordered" evidence="13">
    <location>
        <begin position="27"/>
        <end position="46"/>
    </location>
</feature>
<dbReference type="GO" id="GO:0003676">
    <property type="term" value="F:nucleic acid binding"/>
    <property type="evidence" value="ECO:0007669"/>
    <property type="project" value="Ensembl"/>
</dbReference>
<keyword evidence="4" id="KW-1003">Cell membrane</keyword>
<evidence type="ECO:0000256" key="5">
    <source>
        <dbReference type="ARBA" id="ARBA00022622"/>
    </source>
</evidence>
<organism evidence="15 16">
    <name type="scientific">Nannospalax galili</name>
    <name type="common">Northern Israeli blind subterranean mole rat</name>
    <name type="synonym">Spalax galili</name>
    <dbReference type="NCBI Taxonomy" id="1026970"/>
    <lineage>
        <taxon>Eukaryota</taxon>
        <taxon>Metazoa</taxon>
        <taxon>Chordata</taxon>
        <taxon>Craniata</taxon>
        <taxon>Vertebrata</taxon>
        <taxon>Euteleostomi</taxon>
        <taxon>Mammalia</taxon>
        <taxon>Eutheria</taxon>
        <taxon>Euarchontoglires</taxon>
        <taxon>Glires</taxon>
        <taxon>Rodentia</taxon>
        <taxon>Myomorpha</taxon>
        <taxon>Muroidea</taxon>
        <taxon>Spalacidae</taxon>
        <taxon>Spalacinae</taxon>
        <taxon>Nannospalax</taxon>
    </lineage>
</organism>
<dbReference type="OMA" id="MNWAPAT"/>
<gene>
    <name evidence="15" type="primary">Sprn</name>
</gene>
<feature type="compositionally biased region" description="Gly residues" evidence="13">
    <location>
        <begin position="27"/>
        <end position="43"/>
    </location>
</feature>
<dbReference type="GeneID" id="103725843"/>
<dbReference type="InterPro" id="IPR029238">
    <property type="entry name" value="Shadoo"/>
</dbReference>
<evidence type="ECO:0000313" key="15">
    <source>
        <dbReference type="Ensembl" id="ENSNGAP00000007153.1"/>
    </source>
</evidence>
<dbReference type="GO" id="GO:0098552">
    <property type="term" value="C:side of membrane"/>
    <property type="evidence" value="ECO:0007669"/>
    <property type="project" value="UniProtKB-KW"/>
</dbReference>
<keyword evidence="7 14" id="KW-0732">Signal</keyword>
<dbReference type="Pfam" id="PF14999">
    <property type="entry name" value="Shadoo"/>
    <property type="match status" value="1"/>
</dbReference>
<dbReference type="GO" id="GO:0005886">
    <property type="term" value="C:plasma membrane"/>
    <property type="evidence" value="ECO:0007669"/>
    <property type="project" value="UniProtKB-SubCell"/>
</dbReference>
<evidence type="ECO:0000256" key="6">
    <source>
        <dbReference type="ARBA" id="ARBA00022678"/>
    </source>
</evidence>
<dbReference type="PANTHER" id="PTHR28552:SF1">
    <property type="entry name" value="SHADOW OF PRION PROTEIN"/>
    <property type="match status" value="1"/>
</dbReference>
<keyword evidence="8" id="KW-0034">Amyloid</keyword>
<evidence type="ECO:0000313" key="16">
    <source>
        <dbReference type="Proteomes" id="UP000694381"/>
    </source>
</evidence>
<evidence type="ECO:0000256" key="7">
    <source>
        <dbReference type="ARBA" id="ARBA00022729"/>
    </source>
</evidence>
<comment type="similarity">
    <text evidence="2">Belongs to the SPRN family.</text>
</comment>
<dbReference type="OrthoDB" id="9809656at2759"/>